<sequence length="148" mass="16802">MYYPPYYSGPSYPPVQYGAYPPQHGQMYWQTQPQPQQTQPAQPQGQQQDQRPVEQENQSQSQQQPQQQPNQQPNQQQHQPFPQHYPGGFGGPGYPHPYARPGSGFLSAFKTKDGKFDFEKASTTLDQVVHLGNQISPIVKQVGGFFKK</sequence>
<proteinExistence type="predicted"/>
<name>A0ABS6JD35_9BACI</name>
<feature type="region of interest" description="Disordered" evidence="1">
    <location>
        <begin position="1"/>
        <end position="106"/>
    </location>
</feature>
<comment type="caution">
    <text evidence="2">The sequence shown here is derived from an EMBL/GenBank/DDBJ whole genome shotgun (WGS) entry which is preliminary data.</text>
</comment>
<evidence type="ECO:0000256" key="1">
    <source>
        <dbReference type="SAM" id="MobiDB-lite"/>
    </source>
</evidence>
<accession>A0ABS6JD35</accession>
<dbReference type="RefSeq" id="WP_217064152.1">
    <property type="nucleotide sequence ID" value="NZ_JAHQCS010000012.1"/>
</dbReference>
<dbReference type="InterPro" id="IPR025555">
    <property type="entry name" value="YppG"/>
</dbReference>
<dbReference type="Proteomes" id="UP000784880">
    <property type="component" value="Unassembled WGS sequence"/>
</dbReference>
<keyword evidence="3" id="KW-1185">Reference proteome</keyword>
<evidence type="ECO:0000313" key="2">
    <source>
        <dbReference type="EMBL" id="MBU9710258.1"/>
    </source>
</evidence>
<feature type="compositionally biased region" description="Low complexity" evidence="1">
    <location>
        <begin position="1"/>
        <end position="10"/>
    </location>
</feature>
<dbReference type="Pfam" id="PF14179">
    <property type="entry name" value="YppG"/>
    <property type="match status" value="1"/>
</dbReference>
<gene>
    <name evidence="2" type="ORF">KS419_00585</name>
</gene>
<evidence type="ECO:0000313" key="3">
    <source>
        <dbReference type="Proteomes" id="UP000784880"/>
    </source>
</evidence>
<organism evidence="2 3">
    <name type="scientific">Evansella tamaricis</name>
    <dbReference type="NCBI Taxonomy" id="2069301"/>
    <lineage>
        <taxon>Bacteria</taxon>
        <taxon>Bacillati</taxon>
        <taxon>Bacillota</taxon>
        <taxon>Bacilli</taxon>
        <taxon>Bacillales</taxon>
        <taxon>Bacillaceae</taxon>
        <taxon>Evansella</taxon>
    </lineage>
</organism>
<reference evidence="2 3" key="1">
    <citation type="submission" date="2021-06" db="EMBL/GenBank/DDBJ databases">
        <title>Bacillus sp. RD4P76, an endophyte from a halophyte.</title>
        <authorList>
            <person name="Sun J.-Q."/>
        </authorList>
    </citation>
    <scope>NUCLEOTIDE SEQUENCE [LARGE SCALE GENOMIC DNA]</scope>
    <source>
        <strain evidence="2 3">CGMCC 1.15917</strain>
    </source>
</reference>
<protein>
    <submittedName>
        <fullName evidence="2">YppG family protein</fullName>
    </submittedName>
</protein>
<feature type="compositionally biased region" description="Low complexity" evidence="1">
    <location>
        <begin position="26"/>
        <end position="86"/>
    </location>
</feature>
<dbReference type="EMBL" id="JAHQCS010000012">
    <property type="protein sequence ID" value="MBU9710258.1"/>
    <property type="molecule type" value="Genomic_DNA"/>
</dbReference>